<sequence>MQVTSWERTMKPFIPPRTFPKPSTGSAYDFERPSYLPLPPRRPASDVHSSSQQRQTTPRAPSGGSSAQEDVHDEDAGDLELGFADNDSASGAGGSGSGGRVVGGEATASTSRLDRARLALGRFGRFVGMGIPGATYASLSQEDGSRSSHGGQGRRRPRVVGGGVGQDGVFANLNAKPERRRRTGAADGDPDRGDDDDLAEEALPPTYEVAAADATPPYWETTILGTPGLHPLIGGMGWTPGSAHVGALEDLIVEGLPVGNFFGFAWNLLVSMTFQFVGFLLTYLLHTTHAAKCGSRAGLGITMIQYGFYLRTRASQIAEGKLDEDDGGMASGASNWFGEPIDFGPTQTLDSSQGGARRRSDGSLADAFAAQGDAPVDNANLQQSMSASTEWLSYVLMVVGWFLLLSSLLSYWRIHRWGQSLVNAARRDQENSRTAGESGNGEGEGDGEGNQAPPIGFVHRLRAALSSGNNNGREGHSAEDWIIFPGIGHRLGNTPGSGEGNGRNGRESSLRDLEDEDGLHTADARLNPDERRLLEDMRNLTSTQPPHLRTA</sequence>
<keyword evidence="2" id="KW-1185">Reference proteome</keyword>
<dbReference type="Proteomes" id="UP000245626">
    <property type="component" value="Unassembled WGS sequence"/>
</dbReference>
<evidence type="ECO:0000313" key="2">
    <source>
        <dbReference type="Proteomes" id="UP000245626"/>
    </source>
</evidence>
<name>A0ACD0P5M7_9BASI</name>
<gene>
    <name evidence="1" type="ORF">IE53DRAFT_176951</name>
</gene>
<proteinExistence type="predicted"/>
<dbReference type="EMBL" id="KZ819728">
    <property type="protein sequence ID" value="PWN53373.1"/>
    <property type="molecule type" value="Genomic_DNA"/>
</dbReference>
<protein>
    <submittedName>
        <fullName evidence="1">Uncharacterized protein</fullName>
    </submittedName>
</protein>
<organism evidence="1 2">
    <name type="scientific">Violaceomyces palustris</name>
    <dbReference type="NCBI Taxonomy" id="1673888"/>
    <lineage>
        <taxon>Eukaryota</taxon>
        <taxon>Fungi</taxon>
        <taxon>Dikarya</taxon>
        <taxon>Basidiomycota</taxon>
        <taxon>Ustilaginomycotina</taxon>
        <taxon>Ustilaginomycetes</taxon>
        <taxon>Violaceomycetales</taxon>
        <taxon>Violaceomycetaceae</taxon>
        <taxon>Violaceomyces</taxon>
    </lineage>
</organism>
<evidence type="ECO:0000313" key="1">
    <source>
        <dbReference type="EMBL" id="PWN53373.1"/>
    </source>
</evidence>
<accession>A0ACD0P5M7</accession>
<reference evidence="1 2" key="1">
    <citation type="journal article" date="2018" name="Mol. Biol. Evol.">
        <title>Broad Genomic Sampling Reveals a Smut Pathogenic Ancestry of the Fungal Clade Ustilaginomycotina.</title>
        <authorList>
            <person name="Kijpornyongpan T."/>
            <person name="Mondo S.J."/>
            <person name="Barry K."/>
            <person name="Sandor L."/>
            <person name="Lee J."/>
            <person name="Lipzen A."/>
            <person name="Pangilinan J."/>
            <person name="LaButti K."/>
            <person name="Hainaut M."/>
            <person name="Henrissat B."/>
            <person name="Grigoriev I.V."/>
            <person name="Spatafora J.W."/>
            <person name="Aime M.C."/>
        </authorList>
    </citation>
    <scope>NUCLEOTIDE SEQUENCE [LARGE SCALE GENOMIC DNA]</scope>
    <source>
        <strain evidence="1 2">SA 807</strain>
    </source>
</reference>